<keyword evidence="3" id="KW-1185">Reference proteome</keyword>
<evidence type="ECO:0000313" key="2">
    <source>
        <dbReference type="EMBL" id="KAL1842928.1"/>
    </source>
</evidence>
<name>A0ABR3VP36_HUMIN</name>
<reference evidence="2 3" key="1">
    <citation type="journal article" date="2024" name="Commun. Biol.">
        <title>Comparative genomic analysis of thermophilic fungi reveals convergent evolutionary adaptations and gene losses.</title>
        <authorList>
            <person name="Steindorff A.S."/>
            <person name="Aguilar-Pontes M.V."/>
            <person name="Robinson A.J."/>
            <person name="Andreopoulos B."/>
            <person name="LaButti K."/>
            <person name="Kuo A."/>
            <person name="Mondo S."/>
            <person name="Riley R."/>
            <person name="Otillar R."/>
            <person name="Haridas S."/>
            <person name="Lipzen A."/>
            <person name="Grimwood J."/>
            <person name="Schmutz J."/>
            <person name="Clum A."/>
            <person name="Reid I.D."/>
            <person name="Moisan M.C."/>
            <person name="Butler G."/>
            <person name="Nguyen T.T.M."/>
            <person name="Dewar K."/>
            <person name="Conant G."/>
            <person name="Drula E."/>
            <person name="Henrissat B."/>
            <person name="Hansel C."/>
            <person name="Singer S."/>
            <person name="Hutchinson M.I."/>
            <person name="de Vries R.P."/>
            <person name="Natvig D.O."/>
            <person name="Powell A.J."/>
            <person name="Tsang A."/>
            <person name="Grigoriev I.V."/>
        </authorList>
    </citation>
    <scope>NUCLEOTIDE SEQUENCE [LARGE SCALE GENOMIC DNA]</scope>
    <source>
        <strain evidence="2 3">CBS 620.91</strain>
    </source>
</reference>
<feature type="compositionally biased region" description="Basic and acidic residues" evidence="1">
    <location>
        <begin position="217"/>
        <end position="233"/>
    </location>
</feature>
<feature type="region of interest" description="Disordered" evidence="1">
    <location>
        <begin position="502"/>
        <end position="564"/>
    </location>
</feature>
<comment type="caution">
    <text evidence="2">The sequence shown here is derived from an EMBL/GenBank/DDBJ whole genome shotgun (WGS) entry which is preliminary data.</text>
</comment>
<feature type="compositionally biased region" description="Low complexity" evidence="1">
    <location>
        <begin position="323"/>
        <end position="337"/>
    </location>
</feature>
<dbReference type="EMBL" id="JAZGSY010000029">
    <property type="protein sequence ID" value="KAL1842928.1"/>
    <property type="molecule type" value="Genomic_DNA"/>
</dbReference>
<feature type="region of interest" description="Disordered" evidence="1">
    <location>
        <begin position="1"/>
        <end position="342"/>
    </location>
</feature>
<sequence length="664" mass="71757">MEHKSEVRRTPSLAKTPSVRKKLRKTAPSKQDNATSWLGLVTPSSSTTIKEPKTPTRPPIFRMPSAKSCPPTPKGTRAMAFGQGDQEQDETPPELPAMPYLLKPDTYVPREPEASRSVPTRPAPPPREPSSYDSEPPSTTGHSILSRPHRSRPKTPVHEIGQLERRSGGSSCESRSRSNSSRSERERASSVDLIAGQYQAVVDSRLALESAEDSEEEKERQSPRVAAAEDEHTLYLNRPLPPTPPLSLRSRRGHGPDHLNSLHDTHQRHSGQPSHNRHASHPPPTSDPRLSAASVAGTFGGRSSHVRPTLPQLSITTDHLDNPSSAPTTPTSAPTTALSDGSTLTSLQDDAFYFKPVSLEPGPGPVLMQDSPPPSALLRQFPTLPPLPQRPQPRGRAATVGAEAAPRSLAPPPRHHLVPPAPVPIPAPVPVVAAAAAAVSAVGTPEPQREDMIERSRNAQDRYDGHRHVVEAESDADDNDDTSNVSLQICLDLLTRELSAAMRRGDRQRQRQGQQRRVPGHRRGLGPADMSSSSTTTSASSLSFSSAQSRPASPSLSATSSSTSTGTSALQVWLMIEAYERVREEMARLRSNTAAAAMGSGGGGRCEQARRVADVEVMLDTWLRALYQIHEEMVVGGGQHQHREGGRGEGEGMGLGDWERGNFF</sequence>
<feature type="compositionally biased region" description="Low complexity" evidence="1">
    <location>
        <begin position="531"/>
        <end position="564"/>
    </location>
</feature>
<feature type="compositionally biased region" description="Polar residues" evidence="1">
    <location>
        <begin position="132"/>
        <end position="143"/>
    </location>
</feature>
<feature type="region of interest" description="Disordered" evidence="1">
    <location>
        <begin position="369"/>
        <end position="400"/>
    </location>
</feature>
<feature type="compositionally biased region" description="Basic and acidic residues" evidence="1">
    <location>
        <begin position="254"/>
        <end position="267"/>
    </location>
</feature>
<evidence type="ECO:0000256" key="1">
    <source>
        <dbReference type="SAM" id="MobiDB-lite"/>
    </source>
</evidence>
<proteinExistence type="predicted"/>
<evidence type="ECO:0000313" key="3">
    <source>
        <dbReference type="Proteomes" id="UP001583172"/>
    </source>
</evidence>
<feature type="compositionally biased region" description="Basic residues" evidence="1">
    <location>
        <begin position="18"/>
        <end position="27"/>
    </location>
</feature>
<feature type="compositionally biased region" description="Polar residues" evidence="1">
    <location>
        <begin position="28"/>
        <end position="49"/>
    </location>
</feature>
<organism evidence="2 3">
    <name type="scientific">Humicola insolens</name>
    <name type="common">Soft-rot fungus</name>
    <dbReference type="NCBI Taxonomy" id="85995"/>
    <lineage>
        <taxon>Eukaryota</taxon>
        <taxon>Fungi</taxon>
        <taxon>Dikarya</taxon>
        <taxon>Ascomycota</taxon>
        <taxon>Pezizomycotina</taxon>
        <taxon>Sordariomycetes</taxon>
        <taxon>Sordariomycetidae</taxon>
        <taxon>Sordariales</taxon>
        <taxon>Chaetomiaceae</taxon>
        <taxon>Mycothermus</taxon>
    </lineage>
</organism>
<feature type="compositionally biased region" description="Low complexity" evidence="1">
    <location>
        <begin position="168"/>
        <end position="181"/>
    </location>
</feature>
<accession>A0ABR3VP36</accession>
<protein>
    <submittedName>
        <fullName evidence="2">Uncharacterized protein</fullName>
    </submittedName>
</protein>
<dbReference type="Proteomes" id="UP001583172">
    <property type="component" value="Unassembled WGS sequence"/>
</dbReference>
<gene>
    <name evidence="2" type="ORF">VTJ49DRAFT_3716</name>
</gene>